<evidence type="ECO:0000256" key="7">
    <source>
        <dbReference type="SAM" id="MobiDB-lite"/>
    </source>
</evidence>
<dbReference type="NCBIfam" id="NF002621">
    <property type="entry name" value="PRK02287.1"/>
    <property type="match status" value="1"/>
</dbReference>
<evidence type="ECO:0000259" key="9">
    <source>
        <dbReference type="Pfam" id="PF04068"/>
    </source>
</evidence>
<keyword evidence="5 6" id="KW-0949">S-adenosyl-L-methionine</keyword>
<feature type="domain" description="16S/18S rRNA aminocarboxypropyltransferase Tsr3 C-terminal" evidence="8">
    <location>
        <begin position="72"/>
        <end position="197"/>
    </location>
</feature>
<dbReference type="InterPro" id="IPR007209">
    <property type="entry name" value="RNaseL-inhib-like_metal-bd_dom"/>
</dbReference>
<name>A0A3N4I6Z1_ASCIM</name>
<comment type="catalytic activity">
    <reaction evidence="6">
        <text>N(1)-methylpseudouridine(1191) in yeast 18S rRNA + S-adenosyl-L-methionine = N(1)-methyl-N(3)-[(3S)-3-amino-3-carboxypropyl]pseudouridine(1191) in yeast 18S rRNA + S-methyl-5'-thioadenosine + H(+)</text>
        <dbReference type="Rhea" id="RHEA:63300"/>
        <dbReference type="Rhea" id="RHEA-COMP:13852"/>
        <dbReference type="Rhea" id="RHEA-COMP:16309"/>
        <dbReference type="ChEBI" id="CHEBI:15378"/>
        <dbReference type="ChEBI" id="CHEBI:17509"/>
        <dbReference type="ChEBI" id="CHEBI:59789"/>
        <dbReference type="ChEBI" id="CHEBI:74890"/>
        <dbReference type="ChEBI" id="CHEBI:146234"/>
    </reaction>
</comment>
<dbReference type="PANTHER" id="PTHR20426">
    <property type="entry name" value="RIBOSOME BIOGENESIS PROTEIN TSR3 HOMOLOG"/>
    <property type="match status" value="1"/>
</dbReference>
<feature type="compositionally biased region" description="Acidic residues" evidence="7">
    <location>
        <begin position="299"/>
        <end position="311"/>
    </location>
</feature>
<feature type="compositionally biased region" description="Acidic residues" evidence="7">
    <location>
        <begin position="252"/>
        <end position="263"/>
    </location>
</feature>
<dbReference type="GO" id="GO:1904047">
    <property type="term" value="F:S-adenosyl-L-methionine binding"/>
    <property type="evidence" value="ECO:0007669"/>
    <property type="project" value="UniProtKB-UniRule"/>
</dbReference>
<feature type="compositionally biased region" description="Basic and acidic residues" evidence="7">
    <location>
        <begin position="241"/>
        <end position="251"/>
    </location>
</feature>
<feature type="compositionally biased region" description="Acidic residues" evidence="7">
    <location>
        <begin position="228"/>
        <end position="239"/>
    </location>
</feature>
<dbReference type="EMBL" id="ML119681">
    <property type="protein sequence ID" value="RPA81226.1"/>
    <property type="molecule type" value="Genomic_DNA"/>
</dbReference>
<evidence type="ECO:0000256" key="2">
    <source>
        <dbReference type="ARBA" id="ARBA00022517"/>
    </source>
</evidence>
<feature type="region of interest" description="Disordered" evidence="7">
    <location>
        <begin position="204"/>
        <end position="263"/>
    </location>
</feature>
<evidence type="ECO:0000313" key="11">
    <source>
        <dbReference type="Proteomes" id="UP000275078"/>
    </source>
</evidence>
<evidence type="ECO:0000256" key="5">
    <source>
        <dbReference type="ARBA" id="ARBA00022691"/>
    </source>
</evidence>
<dbReference type="AlphaFoldDB" id="A0A3N4I6Z1"/>
<dbReference type="GO" id="GO:0030490">
    <property type="term" value="P:maturation of SSU-rRNA"/>
    <property type="evidence" value="ECO:0007669"/>
    <property type="project" value="TreeGrafter"/>
</dbReference>
<keyword evidence="4 6" id="KW-0808">Transferase</keyword>
<accession>A0A3N4I6Z1</accession>
<keyword evidence="3 6" id="KW-0698">rRNA processing</keyword>
<dbReference type="InterPro" id="IPR007177">
    <property type="entry name" value="Tsr3_C"/>
</dbReference>
<feature type="binding site" evidence="6">
    <location>
        <position position="121"/>
    </location>
    <ligand>
        <name>S-adenosyl-L-methionine</name>
        <dbReference type="ChEBI" id="CHEBI:59789"/>
    </ligand>
</feature>
<evidence type="ECO:0000256" key="1">
    <source>
        <dbReference type="ARBA" id="ARBA00022490"/>
    </source>
</evidence>
<feature type="compositionally biased region" description="Basic and acidic residues" evidence="7">
    <location>
        <begin position="17"/>
        <end position="26"/>
    </location>
</feature>
<comment type="similarity">
    <text evidence="6">Belongs to the TDD superfamily. TSR3 family.</text>
</comment>
<gene>
    <name evidence="6" type="primary">TSR3</name>
    <name evidence="10" type="ORF">BJ508DRAFT_414886</name>
</gene>
<dbReference type="Pfam" id="PF04068">
    <property type="entry name" value="Fer4_RLI"/>
    <property type="match status" value="1"/>
</dbReference>
<dbReference type="Proteomes" id="UP000275078">
    <property type="component" value="Unassembled WGS sequence"/>
</dbReference>
<evidence type="ECO:0000313" key="10">
    <source>
        <dbReference type="EMBL" id="RPA81226.1"/>
    </source>
</evidence>
<evidence type="ECO:0000256" key="6">
    <source>
        <dbReference type="HAMAP-Rule" id="MF_03146"/>
    </source>
</evidence>
<sequence>MAPKKAKNPGAFRKGTKGRDRAKDGPEGSTRPPFKAAAWDLQHCDPKRCSGKKLIRLGLMRDLKMGQRFQGVVVTPNGKIPVSPGDTALVEEFGAAVVECSWARIAEVNFSKCGGRCERLLPYLIAANPVNYGKPMKLNCVEALAACFAICNHLDWAAQILEPFSYGQEFLDINEGLFERYQKCTSSEEVQQAQEDLMDELEKEYQDRRAPTEGLQRNSNRDVSRNDDDSDEEEEDSDDAGPSRRADKDPFDITDDEDDEEEMAAMRAAVLASKAFTNPQVEKPAPVEAKTQVPVNSDSENEDEDDNDEEIYNASPVPTKEDKDVVRKSSNGRDVFTLTATFSNVDINAPSGRTTS</sequence>
<dbReference type="GO" id="GO:0005634">
    <property type="term" value="C:nucleus"/>
    <property type="evidence" value="ECO:0007669"/>
    <property type="project" value="UniProtKB-SubCell"/>
</dbReference>
<keyword evidence="11" id="KW-1185">Reference proteome</keyword>
<dbReference type="EC" id="2.5.1.157" evidence="6"/>
<keyword evidence="2 6" id="KW-0690">Ribosome biogenesis</keyword>
<dbReference type="InterPro" id="IPR022968">
    <property type="entry name" value="Tsr3-like"/>
</dbReference>
<evidence type="ECO:0000259" key="8">
    <source>
        <dbReference type="Pfam" id="PF04034"/>
    </source>
</evidence>
<protein>
    <recommendedName>
        <fullName evidence="6">18S rRNA aminocarboxypropyltransferase</fullName>
        <ecNumber evidence="6">2.5.1.157</ecNumber>
    </recommendedName>
</protein>
<comment type="caution">
    <text evidence="6">Lacks conserved residue(s) required for the propagation of feature annotation.</text>
</comment>
<keyword evidence="6" id="KW-0539">Nucleus</keyword>
<reference evidence="10 11" key="1">
    <citation type="journal article" date="2018" name="Nat. Ecol. Evol.">
        <title>Pezizomycetes genomes reveal the molecular basis of ectomycorrhizal truffle lifestyle.</title>
        <authorList>
            <person name="Murat C."/>
            <person name="Payen T."/>
            <person name="Noel B."/>
            <person name="Kuo A."/>
            <person name="Morin E."/>
            <person name="Chen J."/>
            <person name="Kohler A."/>
            <person name="Krizsan K."/>
            <person name="Balestrini R."/>
            <person name="Da Silva C."/>
            <person name="Montanini B."/>
            <person name="Hainaut M."/>
            <person name="Levati E."/>
            <person name="Barry K.W."/>
            <person name="Belfiori B."/>
            <person name="Cichocki N."/>
            <person name="Clum A."/>
            <person name="Dockter R.B."/>
            <person name="Fauchery L."/>
            <person name="Guy J."/>
            <person name="Iotti M."/>
            <person name="Le Tacon F."/>
            <person name="Lindquist E.A."/>
            <person name="Lipzen A."/>
            <person name="Malagnac F."/>
            <person name="Mello A."/>
            <person name="Molinier V."/>
            <person name="Miyauchi S."/>
            <person name="Poulain J."/>
            <person name="Riccioni C."/>
            <person name="Rubini A."/>
            <person name="Sitrit Y."/>
            <person name="Splivallo R."/>
            <person name="Traeger S."/>
            <person name="Wang M."/>
            <person name="Zifcakova L."/>
            <person name="Wipf D."/>
            <person name="Zambonelli A."/>
            <person name="Paolocci F."/>
            <person name="Nowrousian M."/>
            <person name="Ottonello S."/>
            <person name="Baldrian P."/>
            <person name="Spatafora J.W."/>
            <person name="Henrissat B."/>
            <person name="Nagy L.G."/>
            <person name="Aury J.M."/>
            <person name="Wincker P."/>
            <person name="Grigoriev I.V."/>
            <person name="Bonfante P."/>
            <person name="Martin F.M."/>
        </authorList>
    </citation>
    <scope>NUCLEOTIDE SEQUENCE [LARGE SCALE GENOMIC DNA]</scope>
    <source>
        <strain evidence="10 11">RN42</strain>
    </source>
</reference>
<feature type="domain" description="RNase L inhibitor RLI-like possible metal-binding" evidence="9">
    <location>
        <begin position="36"/>
        <end position="68"/>
    </location>
</feature>
<dbReference type="STRING" id="1160509.A0A3N4I6Z1"/>
<keyword evidence="1 6" id="KW-0963">Cytoplasm</keyword>
<proteinExistence type="inferred from homology"/>
<evidence type="ECO:0000256" key="4">
    <source>
        <dbReference type="ARBA" id="ARBA00022679"/>
    </source>
</evidence>
<dbReference type="GO" id="GO:0106388">
    <property type="term" value="F:rRNA small subunit aminocarboxypropyltransferase activity"/>
    <property type="evidence" value="ECO:0007669"/>
    <property type="project" value="UniProtKB-EC"/>
</dbReference>
<feature type="binding site" evidence="6">
    <location>
        <position position="50"/>
    </location>
    <ligand>
        <name>S-adenosyl-L-methionine</name>
        <dbReference type="ChEBI" id="CHEBI:59789"/>
    </ligand>
</feature>
<comment type="catalytic activity">
    <reaction evidence="6">
        <text>an N(1)-methylpseudouridine in rRNA + S-adenosyl-L-methionine = N(1)-methyl-N(3)-[(3S)-3-amino-3-carboxypropyl]pseudouridine in rRNA + S-methyl-5'-thioadenosine + H(+)</text>
        <dbReference type="Rhea" id="RHEA:63296"/>
        <dbReference type="Rhea" id="RHEA-COMP:11634"/>
        <dbReference type="Rhea" id="RHEA-COMP:16310"/>
        <dbReference type="ChEBI" id="CHEBI:15378"/>
        <dbReference type="ChEBI" id="CHEBI:17509"/>
        <dbReference type="ChEBI" id="CHEBI:59789"/>
        <dbReference type="ChEBI" id="CHEBI:74890"/>
        <dbReference type="ChEBI" id="CHEBI:146234"/>
        <dbReference type="EC" id="2.5.1.157"/>
    </reaction>
</comment>
<dbReference type="GO" id="GO:0000455">
    <property type="term" value="P:enzyme-directed rRNA pseudouridine synthesis"/>
    <property type="evidence" value="ECO:0007669"/>
    <property type="project" value="UniProtKB-UniRule"/>
</dbReference>
<dbReference type="HAMAP" id="MF_01116">
    <property type="entry name" value="TSR3"/>
    <property type="match status" value="1"/>
</dbReference>
<comment type="subcellular location">
    <subcellularLocation>
        <location evidence="6">Cytoplasm</location>
    </subcellularLocation>
    <subcellularLocation>
        <location evidence="6">Nucleus</location>
    </subcellularLocation>
</comment>
<feature type="region of interest" description="Disordered" evidence="7">
    <location>
        <begin position="1"/>
        <end position="34"/>
    </location>
</feature>
<dbReference type="GO" id="GO:0005737">
    <property type="term" value="C:cytoplasm"/>
    <property type="evidence" value="ECO:0007669"/>
    <property type="project" value="UniProtKB-SubCell"/>
</dbReference>
<dbReference type="OrthoDB" id="10262062at2759"/>
<dbReference type="PANTHER" id="PTHR20426:SF0">
    <property type="entry name" value="18S RRNA AMINOCARBOXYPROPYLTRANSFERASE"/>
    <property type="match status" value="1"/>
</dbReference>
<feature type="binding site" evidence="6">
    <location>
        <position position="98"/>
    </location>
    <ligand>
        <name>S-adenosyl-L-methionine</name>
        <dbReference type="ChEBI" id="CHEBI:59789"/>
    </ligand>
</feature>
<dbReference type="Pfam" id="PF04034">
    <property type="entry name" value="Ribo_biogen_C"/>
    <property type="match status" value="1"/>
</dbReference>
<organism evidence="10 11">
    <name type="scientific">Ascobolus immersus RN42</name>
    <dbReference type="NCBI Taxonomy" id="1160509"/>
    <lineage>
        <taxon>Eukaryota</taxon>
        <taxon>Fungi</taxon>
        <taxon>Dikarya</taxon>
        <taxon>Ascomycota</taxon>
        <taxon>Pezizomycotina</taxon>
        <taxon>Pezizomycetes</taxon>
        <taxon>Pezizales</taxon>
        <taxon>Ascobolaceae</taxon>
        <taxon>Ascobolus</taxon>
    </lineage>
</organism>
<feature type="region of interest" description="Disordered" evidence="7">
    <location>
        <begin position="276"/>
        <end position="333"/>
    </location>
</feature>
<comment type="function">
    <text evidence="6">Aminocarboxypropyltransferase that catalyzes the aminocarboxypropyl transfer on pseudouridine at position 1191 (Psi1191) in 18S rRNA. It constitutes the last step in biosynthesis of the hypermodified N1-methyl-N3-(3-amino-3-carboxypropyl) pseudouridine (m1acp3-Psi) conserved in eukaryotic 18S rRNA.</text>
</comment>
<evidence type="ECO:0000256" key="3">
    <source>
        <dbReference type="ARBA" id="ARBA00022552"/>
    </source>
</evidence>